<feature type="domain" description="RING-type" evidence="10">
    <location>
        <begin position="84"/>
        <end position="125"/>
    </location>
</feature>
<keyword evidence="5 8" id="KW-0863">Zinc-finger</keyword>
<dbReference type="PANTHER" id="PTHR15710:SF217">
    <property type="entry name" value="E3 UBIQUITIN-PROTEIN LIGASE RDUF2"/>
    <property type="match status" value="1"/>
</dbReference>
<gene>
    <name evidence="11" type="ORF">PGLA1383_LOCUS20520</name>
</gene>
<dbReference type="Proteomes" id="UP000654075">
    <property type="component" value="Unassembled WGS sequence"/>
</dbReference>
<dbReference type="FunFam" id="3.30.40.10:FF:000127">
    <property type="entry name" value="E3 ubiquitin-protein ligase RNF181"/>
    <property type="match status" value="1"/>
</dbReference>
<evidence type="ECO:0000256" key="5">
    <source>
        <dbReference type="ARBA" id="ARBA00022771"/>
    </source>
</evidence>
<dbReference type="PROSITE" id="PS50089">
    <property type="entry name" value="ZF_RING_2"/>
    <property type="match status" value="1"/>
</dbReference>
<dbReference type="EMBL" id="CAJNNV010014071">
    <property type="protein sequence ID" value="CAE8602268.1"/>
    <property type="molecule type" value="Genomic_DNA"/>
</dbReference>
<dbReference type="PANTHER" id="PTHR15710">
    <property type="entry name" value="E3 UBIQUITIN-PROTEIN LIGASE PRAJA"/>
    <property type="match status" value="1"/>
</dbReference>
<feature type="region of interest" description="Disordered" evidence="9">
    <location>
        <begin position="37"/>
        <end position="61"/>
    </location>
</feature>
<sequence length="130" mass="13741">QGFNPLEMLFQGGLGNADPHLIEQLFAAAGMGGAANGMGGFNGPDAGNDPSQKGAPPAARTTMKSLPRVKVTAYDIAANESPECSVCLDELVIGETALRVPCGHLYHEDCIQGWLKKSNECPVCRWELPT</sequence>
<dbReference type="OMA" id="EHLHGAM"/>
<dbReference type="OrthoDB" id="438722at2759"/>
<evidence type="ECO:0000256" key="2">
    <source>
        <dbReference type="ARBA" id="ARBA00012483"/>
    </source>
</evidence>
<dbReference type="GO" id="GO:0008270">
    <property type="term" value="F:zinc ion binding"/>
    <property type="evidence" value="ECO:0007669"/>
    <property type="project" value="UniProtKB-KW"/>
</dbReference>
<evidence type="ECO:0000256" key="3">
    <source>
        <dbReference type="ARBA" id="ARBA00022679"/>
    </source>
</evidence>
<accession>A0A813EPM5</accession>
<dbReference type="Gene3D" id="3.30.40.10">
    <property type="entry name" value="Zinc/RING finger domain, C3HC4 (zinc finger)"/>
    <property type="match status" value="1"/>
</dbReference>
<dbReference type="Pfam" id="PF13639">
    <property type="entry name" value="zf-RING_2"/>
    <property type="match status" value="1"/>
</dbReference>
<keyword evidence="6" id="KW-0833">Ubl conjugation pathway</keyword>
<dbReference type="GO" id="GO:0061630">
    <property type="term" value="F:ubiquitin protein ligase activity"/>
    <property type="evidence" value="ECO:0007669"/>
    <property type="project" value="UniProtKB-EC"/>
</dbReference>
<dbReference type="InterPro" id="IPR013083">
    <property type="entry name" value="Znf_RING/FYVE/PHD"/>
</dbReference>
<dbReference type="SUPFAM" id="SSF57850">
    <property type="entry name" value="RING/U-box"/>
    <property type="match status" value="1"/>
</dbReference>
<dbReference type="GO" id="GO:0016567">
    <property type="term" value="P:protein ubiquitination"/>
    <property type="evidence" value="ECO:0007669"/>
    <property type="project" value="TreeGrafter"/>
</dbReference>
<evidence type="ECO:0000259" key="10">
    <source>
        <dbReference type="PROSITE" id="PS50089"/>
    </source>
</evidence>
<feature type="non-terminal residue" evidence="11">
    <location>
        <position position="1"/>
    </location>
</feature>
<dbReference type="SMART" id="SM00184">
    <property type="entry name" value="RING"/>
    <property type="match status" value="1"/>
</dbReference>
<dbReference type="EC" id="2.3.2.27" evidence="2"/>
<organism evidence="11 12">
    <name type="scientific">Polarella glacialis</name>
    <name type="common">Dinoflagellate</name>
    <dbReference type="NCBI Taxonomy" id="89957"/>
    <lineage>
        <taxon>Eukaryota</taxon>
        <taxon>Sar</taxon>
        <taxon>Alveolata</taxon>
        <taxon>Dinophyceae</taxon>
        <taxon>Suessiales</taxon>
        <taxon>Suessiaceae</taxon>
        <taxon>Polarella</taxon>
    </lineage>
</organism>
<dbReference type="InterPro" id="IPR001841">
    <property type="entry name" value="Znf_RING"/>
</dbReference>
<evidence type="ECO:0000256" key="9">
    <source>
        <dbReference type="SAM" id="MobiDB-lite"/>
    </source>
</evidence>
<comment type="caution">
    <text evidence="11">The sequence shown here is derived from an EMBL/GenBank/DDBJ whole genome shotgun (WGS) entry which is preliminary data.</text>
</comment>
<dbReference type="GO" id="GO:0005737">
    <property type="term" value="C:cytoplasm"/>
    <property type="evidence" value="ECO:0007669"/>
    <property type="project" value="TreeGrafter"/>
</dbReference>
<comment type="catalytic activity">
    <reaction evidence="1">
        <text>S-ubiquitinyl-[E2 ubiquitin-conjugating enzyme]-L-cysteine + [acceptor protein]-L-lysine = [E2 ubiquitin-conjugating enzyme]-L-cysteine + N(6)-ubiquitinyl-[acceptor protein]-L-lysine.</text>
        <dbReference type="EC" id="2.3.2.27"/>
    </reaction>
</comment>
<keyword evidence="12" id="KW-1185">Reference proteome</keyword>
<evidence type="ECO:0000256" key="6">
    <source>
        <dbReference type="ARBA" id="ARBA00022786"/>
    </source>
</evidence>
<evidence type="ECO:0000313" key="11">
    <source>
        <dbReference type="EMBL" id="CAE8602268.1"/>
    </source>
</evidence>
<dbReference type="AlphaFoldDB" id="A0A813EPM5"/>
<name>A0A813EPM5_POLGL</name>
<evidence type="ECO:0000256" key="7">
    <source>
        <dbReference type="ARBA" id="ARBA00022833"/>
    </source>
</evidence>
<evidence type="ECO:0000313" key="12">
    <source>
        <dbReference type="Proteomes" id="UP000654075"/>
    </source>
</evidence>
<protein>
    <recommendedName>
        <fullName evidence="2">RING-type E3 ubiquitin transferase</fullName>
        <ecNumber evidence="2">2.3.2.27</ecNumber>
    </recommendedName>
</protein>
<reference evidence="11" key="1">
    <citation type="submission" date="2021-02" db="EMBL/GenBank/DDBJ databases">
        <authorList>
            <person name="Dougan E. K."/>
            <person name="Rhodes N."/>
            <person name="Thang M."/>
            <person name="Chan C."/>
        </authorList>
    </citation>
    <scope>NUCLEOTIDE SEQUENCE</scope>
</reference>
<feature type="non-terminal residue" evidence="11">
    <location>
        <position position="130"/>
    </location>
</feature>
<keyword evidence="7" id="KW-0862">Zinc</keyword>
<keyword evidence="3" id="KW-0808">Transferase</keyword>
<evidence type="ECO:0000256" key="1">
    <source>
        <dbReference type="ARBA" id="ARBA00000900"/>
    </source>
</evidence>
<evidence type="ECO:0000256" key="8">
    <source>
        <dbReference type="PROSITE-ProRule" id="PRU00175"/>
    </source>
</evidence>
<evidence type="ECO:0000256" key="4">
    <source>
        <dbReference type="ARBA" id="ARBA00022723"/>
    </source>
</evidence>
<keyword evidence="4" id="KW-0479">Metal-binding</keyword>
<proteinExistence type="predicted"/>